<evidence type="ECO:0000256" key="1">
    <source>
        <dbReference type="PROSITE-ProRule" id="PRU01211"/>
    </source>
</evidence>
<dbReference type="PROSITE" id="PS51864">
    <property type="entry name" value="ASTACIN"/>
    <property type="match status" value="1"/>
</dbReference>
<keyword evidence="5" id="KW-1185">Reference proteome</keyword>
<dbReference type="Pfam" id="PF00629">
    <property type="entry name" value="MAM"/>
    <property type="match status" value="1"/>
</dbReference>
<dbReference type="Pfam" id="PF01400">
    <property type="entry name" value="Astacin"/>
    <property type="match status" value="1"/>
</dbReference>
<keyword evidence="1 2" id="KW-0482">Metalloprotease</keyword>
<dbReference type="PANTHER" id="PTHR10127">
    <property type="entry name" value="DISCOIDIN, CUB, EGF, LAMININ , AND ZINC METALLOPROTEASE DOMAIN CONTAINING"/>
    <property type="match status" value="1"/>
</dbReference>
<organism evidence="5 6">
    <name type="scientific">Romanomermis culicivorax</name>
    <name type="common">Nematode worm</name>
    <dbReference type="NCBI Taxonomy" id="13658"/>
    <lineage>
        <taxon>Eukaryota</taxon>
        <taxon>Metazoa</taxon>
        <taxon>Ecdysozoa</taxon>
        <taxon>Nematoda</taxon>
        <taxon>Enoplea</taxon>
        <taxon>Dorylaimia</taxon>
        <taxon>Mermithida</taxon>
        <taxon>Mermithoidea</taxon>
        <taxon>Mermithidae</taxon>
        <taxon>Romanomermis</taxon>
    </lineage>
</organism>
<dbReference type="InterPro" id="IPR000998">
    <property type="entry name" value="MAM_dom"/>
</dbReference>
<evidence type="ECO:0000259" key="3">
    <source>
        <dbReference type="PROSITE" id="PS50060"/>
    </source>
</evidence>
<dbReference type="InterPro" id="IPR024079">
    <property type="entry name" value="MetalloPept_cat_dom_sf"/>
</dbReference>
<accession>A0A915HN43</accession>
<dbReference type="PANTHER" id="PTHR10127:SF850">
    <property type="entry name" value="METALLOENDOPEPTIDASE"/>
    <property type="match status" value="1"/>
</dbReference>
<keyword evidence="1 2" id="KW-0862">Zinc</keyword>
<keyword evidence="1 2" id="KW-0378">Hydrolase</keyword>
<dbReference type="GO" id="GO:0004222">
    <property type="term" value="F:metalloendopeptidase activity"/>
    <property type="evidence" value="ECO:0007669"/>
    <property type="project" value="UniProtKB-UniRule"/>
</dbReference>
<protein>
    <recommendedName>
        <fullName evidence="2">Metalloendopeptidase</fullName>
        <ecNumber evidence="2">3.4.24.-</ecNumber>
    </recommendedName>
</protein>
<dbReference type="Gene3D" id="3.40.390.10">
    <property type="entry name" value="Collagenase (Catalytic Domain)"/>
    <property type="match status" value="1"/>
</dbReference>
<evidence type="ECO:0000313" key="6">
    <source>
        <dbReference type="WBParaSite" id="nRc.2.0.1.t02772-RA"/>
    </source>
</evidence>
<sequence length="251" mass="28677">MVQHELMHLLGFQHEEQRMDRDQYLEILAENICQEDSMKEFNITLPGYDVTSYPYDVESVMQDHDSKGACFRSKPTMRDRQGRQLGRQISLTAIDAQKINDVYQCGQILAPKPVPSGRPVNPCTFDVDWCGYTQYYKRSLYSTTDNDTFADDFDWVRTNQPVPGVGADYTVQQDHTGNGNEKIIKVIDYKTYKSEWTEALVDIPIETGTRFQVIFQANAGETHISDTAIDDIAIYSTSCSTEIDEKNLVQI</sequence>
<feature type="domain" description="MAM" evidence="3">
    <location>
        <begin position="195"/>
        <end position="241"/>
    </location>
</feature>
<feature type="domain" description="Peptidase M12A" evidence="4">
    <location>
        <begin position="1"/>
        <end position="106"/>
    </location>
</feature>
<keyword evidence="1 2" id="KW-0479">Metal-binding</keyword>
<dbReference type="PROSITE" id="PS50060">
    <property type="entry name" value="MAM_2"/>
    <property type="match status" value="2"/>
</dbReference>
<evidence type="ECO:0000256" key="2">
    <source>
        <dbReference type="RuleBase" id="RU361183"/>
    </source>
</evidence>
<feature type="binding site" evidence="1">
    <location>
        <position position="4"/>
    </location>
    <ligand>
        <name>Zn(2+)</name>
        <dbReference type="ChEBI" id="CHEBI:29105"/>
        <note>catalytic</note>
    </ligand>
</feature>
<dbReference type="GO" id="GO:0006508">
    <property type="term" value="P:proteolysis"/>
    <property type="evidence" value="ECO:0007669"/>
    <property type="project" value="UniProtKB-KW"/>
</dbReference>
<dbReference type="SUPFAM" id="SSF55486">
    <property type="entry name" value="Metalloproteases ('zincins'), catalytic domain"/>
    <property type="match status" value="1"/>
</dbReference>
<feature type="binding site" evidence="1">
    <location>
        <position position="8"/>
    </location>
    <ligand>
        <name>Zn(2+)</name>
        <dbReference type="ChEBI" id="CHEBI:29105"/>
        <note>catalytic</note>
    </ligand>
</feature>
<comment type="cofactor">
    <cofactor evidence="1 2">
        <name>Zn(2+)</name>
        <dbReference type="ChEBI" id="CHEBI:29105"/>
    </cofactor>
    <text evidence="1 2">Binds 1 zinc ion per subunit.</text>
</comment>
<proteinExistence type="predicted"/>
<feature type="domain" description="MAM" evidence="3">
    <location>
        <begin position="121"/>
        <end position="179"/>
    </location>
</feature>
<dbReference type="GO" id="GO:0016020">
    <property type="term" value="C:membrane"/>
    <property type="evidence" value="ECO:0007669"/>
    <property type="project" value="InterPro"/>
</dbReference>
<dbReference type="WBParaSite" id="nRc.2.0.1.t02772-RA">
    <property type="protein sequence ID" value="nRc.2.0.1.t02772-RA"/>
    <property type="gene ID" value="nRc.2.0.1.g02772"/>
</dbReference>
<dbReference type="AlphaFoldDB" id="A0A915HN43"/>
<dbReference type="PRINTS" id="PR00480">
    <property type="entry name" value="ASTACIN"/>
</dbReference>
<dbReference type="InterPro" id="IPR001506">
    <property type="entry name" value="Peptidase_M12A"/>
</dbReference>
<evidence type="ECO:0000313" key="5">
    <source>
        <dbReference type="Proteomes" id="UP000887565"/>
    </source>
</evidence>
<dbReference type="Gene3D" id="2.60.120.200">
    <property type="match status" value="1"/>
</dbReference>
<keyword evidence="1 2" id="KW-0645">Protease</keyword>
<dbReference type="EC" id="3.4.24.-" evidence="2"/>
<evidence type="ECO:0000259" key="4">
    <source>
        <dbReference type="PROSITE" id="PS51864"/>
    </source>
</evidence>
<dbReference type="InterPro" id="IPR013320">
    <property type="entry name" value="ConA-like_dom_sf"/>
</dbReference>
<comment type="caution">
    <text evidence="1">Lacks conserved residue(s) required for the propagation of feature annotation.</text>
</comment>
<feature type="binding site" evidence="1">
    <location>
        <position position="14"/>
    </location>
    <ligand>
        <name>Zn(2+)</name>
        <dbReference type="ChEBI" id="CHEBI:29105"/>
        <note>catalytic</note>
    </ligand>
</feature>
<dbReference type="GO" id="GO:0008270">
    <property type="term" value="F:zinc ion binding"/>
    <property type="evidence" value="ECO:0007669"/>
    <property type="project" value="UniProtKB-UniRule"/>
</dbReference>
<dbReference type="SUPFAM" id="SSF49899">
    <property type="entry name" value="Concanavalin A-like lectins/glucanases"/>
    <property type="match status" value="1"/>
</dbReference>
<dbReference type="Proteomes" id="UP000887565">
    <property type="component" value="Unplaced"/>
</dbReference>
<name>A0A915HN43_ROMCU</name>
<reference evidence="6" key="1">
    <citation type="submission" date="2022-11" db="UniProtKB">
        <authorList>
            <consortium name="WormBaseParasite"/>
        </authorList>
    </citation>
    <scope>IDENTIFICATION</scope>
</reference>
<feature type="active site" evidence="1">
    <location>
        <position position="5"/>
    </location>
</feature>